<protein>
    <submittedName>
        <fullName evidence="1">Uncharacterized protein</fullName>
    </submittedName>
</protein>
<proteinExistence type="predicted"/>
<sequence length="92" mass="10357">MSSTFDAELQLTESAENTNYVVDGNIKSVSTSTIPELLNTLSPYEEVTEKAIDLLNKNFHIKSIGLFYYGQAIHECAIFNDKFCLMTIIDKD</sequence>
<keyword evidence="2" id="KW-1185">Reference proteome</keyword>
<accession>I1BJ45</accession>
<dbReference type="Proteomes" id="UP000009138">
    <property type="component" value="Unassembled WGS sequence"/>
</dbReference>
<gene>
    <name evidence="1" type="ORF">RO3G_00929</name>
</gene>
<dbReference type="AlphaFoldDB" id="I1BJ45"/>
<reference evidence="1 2" key="1">
    <citation type="journal article" date="2009" name="PLoS Genet.">
        <title>Genomic analysis of the basal lineage fungus Rhizopus oryzae reveals a whole-genome duplication.</title>
        <authorList>
            <person name="Ma L.-J."/>
            <person name="Ibrahim A.S."/>
            <person name="Skory C."/>
            <person name="Grabherr M.G."/>
            <person name="Burger G."/>
            <person name="Butler M."/>
            <person name="Elias M."/>
            <person name="Idnurm A."/>
            <person name="Lang B.F."/>
            <person name="Sone T."/>
            <person name="Abe A."/>
            <person name="Calvo S.E."/>
            <person name="Corrochano L.M."/>
            <person name="Engels R."/>
            <person name="Fu J."/>
            <person name="Hansberg W."/>
            <person name="Kim J.-M."/>
            <person name="Kodira C.D."/>
            <person name="Koehrsen M.J."/>
            <person name="Liu B."/>
            <person name="Miranda-Saavedra D."/>
            <person name="O'Leary S."/>
            <person name="Ortiz-Castellanos L."/>
            <person name="Poulter R."/>
            <person name="Rodriguez-Romero J."/>
            <person name="Ruiz-Herrera J."/>
            <person name="Shen Y.-Q."/>
            <person name="Zeng Q."/>
            <person name="Galagan J."/>
            <person name="Birren B.W."/>
            <person name="Cuomo C.A."/>
            <person name="Wickes B.L."/>
        </authorList>
    </citation>
    <scope>NUCLEOTIDE SEQUENCE [LARGE SCALE GENOMIC DNA]</scope>
    <source>
        <strain evidence="2">RA 99-880 / ATCC MYA-4621 / FGSC 9543 / NRRL 43880</strain>
    </source>
</reference>
<organism evidence="1 2">
    <name type="scientific">Rhizopus delemar (strain RA 99-880 / ATCC MYA-4621 / FGSC 9543 / NRRL 43880)</name>
    <name type="common">Mucormycosis agent</name>
    <name type="synonym">Rhizopus arrhizus var. delemar</name>
    <dbReference type="NCBI Taxonomy" id="246409"/>
    <lineage>
        <taxon>Eukaryota</taxon>
        <taxon>Fungi</taxon>
        <taxon>Fungi incertae sedis</taxon>
        <taxon>Mucoromycota</taxon>
        <taxon>Mucoromycotina</taxon>
        <taxon>Mucoromycetes</taxon>
        <taxon>Mucorales</taxon>
        <taxon>Mucorineae</taxon>
        <taxon>Rhizopodaceae</taxon>
        <taxon>Rhizopus</taxon>
    </lineage>
</organism>
<dbReference type="RefSeq" id="XP_067511621.1">
    <property type="nucleotide sequence ID" value="XM_067655520.1"/>
</dbReference>
<evidence type="ECO:0000313" key="2">
    <source>
        <dbReference type="Proteomes" id="UP000009138"/>
    </source>
</evidence>
<name>I1BJ45_RHIO9</name>
<dbReference type="InParanoid" id="I1BJ45"/>
<evidence type="ECO:0000313" key="1">
    <source>
        <dbReference type="EMBL" id="EIE76225.1"/>
    </source>
</evidence>
<dbReference type="EMBL" id="CH476732">
    <property type="protein sequence ID" value="EIE76225.1"/>
    <property type="molecule type" value="Genomic_DNA"/>
</dbReference>
<dbReference type="VEuPathDB" id="FungiDB:RO3G_00929"/>
<dbReference type="GeneID" id="93607901"/>